<dbReference type="EMBL" id="VOHS01000007">
    <property type="protein sequence ID" value="TWW00640.1"/>
    <property type="molecule type" value="Genomic_DNA"/>
</dbReference>
<dbReference type="AlphaFoldDB" id="A0A5C6LVU1"/>
<reference evidence="1 2" key="1">
    <citation type="submission" date="2019-08" db="EMBL/GenBank/DDBJ databases">
        <title>Whole genome sequencing of chitin degrading bacteria Chitinophaga pinensis YS16.</title>
        <authorList>
            <person name="Singh R.P."/>
            <person name="Manchanda G."/>
            <person name="Maurya I.K."/>
            <person name="Joshi N.K."/>
            <person name="Srivastava A.K."/>
        </authorList>
    </citation>
    <scope>NUCLEOTIDE SEQUENCE [LARGE SCALE GENOMIC DNA]</scope>
    <source>
        <strain evidence="1 2">YS-16</strain>
    </source>
</reference>
<keyword evidence="2" id="KW-1185">Reference proteome</keyword>
<comment type="caution">
    <text evidence="1">The sequence shown here is derived from an EMBL/GenBank/DDBJ whole genome shotgun (WGS) entry which is preliminary data.</text>
</comment>
<sequence>MAEEFPGLDTLAKLQKQEAGALNTFPYNSNPICDFLMEKMLSCKYPMKRAYPYIFRICIDLLRNIATQEANAHQPLLADSVLNTASTHQLFNYIREYPFKKILSRNSVTCLTPAERNWHSNLNSISPSQSMTSCTPPE</sequence>
<gene>
    <name evidence="1" type="ORF">FEF09_09055</name>
</gene>
<evidence type="ECO:0000313" key="2">
    <source>
        <dbReference type="Proteomes" id="UP000318815"/>
    </source>
</evidence>
<protein>
    <submittedName>
        <fullName evidence="1">Uncharacterized protein</fullName>
    </submittedName>
</protein>
<dbReference type="Proteomes" id="UP000318815">
    <property type="component" value="Unassembled WGS sequence"/>
</dbReference>
<organism evidence="1 2">
    <name type="scientific">Chitinophaga pinensis</name>
    <dbReference type="NCBI Taxonomy" id="79329"/>
    <lineage>
        <taxon>Bacteria</taxon>
        <taxon>Pseudomonadati</taxon>
        <taxon>Bacteroidota</taxon>
        <taxon>Chitinophagia</taxon>
        <taxon>Chitinophagales</taxon>
        <taxon>Chitinophagaceae</taxon>
        <taxon>Chitinophaga</taxon>
    </lineage>
</organism>
<evidence type="ECO:0000313" key="1">
    <source>
        <dbReference type="EMBL" id="TWW00640.1"/>
    </source>
</evidence>
<accession>A0A5C6LVU1</accession>
<proteinExistence type="predicted"/>
<name>A0A5C6LVU1_9BACT</name>